<feature type="binding site" evidence="5">
    <location>
        <position position="230"/>
    </location>
    <ligand>
        <name>a divalent metal cation</name>
        <dbReference type="ChEBI" id="CHEBI:60240"/>
        <label>1</label>
    </ligand>
</feature>
<dbReference type="GO" id="GO:0046872">
    <property type="term" value="F:metal ion binding"/>
    <property type="evidence" value="ECO:0007669"/>
    <property type="project" value="UniProtKB-KW"/>
</dbReference>
<dbReference type="PANTHER" id="PTHR13799:SF14">
    <property type="entry name" value="GTP CYCLOHYDROLASE 1 TYPE 2 HOMOLOG"/>
    <property type="match status" value="1"/>
</dbReference>
<feature type="binding site" evidence="5">
    <location>
        <position position="106"/>
    </location>
    <ligand>
        <name>a divalent metal cation</name>
        <dbReference type="ChEBI" id="CHEBI:60240"/>
        <label>1</label>
    </ligand>
</feature>
<feature type="binding site" evidence="5">
    <location>
        <position position="67"/>
    </location>
    <ligand>
        <name>a divalent metal cation</name>
        <dbReference type="ChEBI" id="CHEBI:60240"/>
        <label>1</label>
    </ligand>
</feature>
<dbReference type="GO" id="GO:0005737">
    <property type="term" value="C:cytoplasm"/>
    <property type="evidence" value="ECO:0007669"/>
    <property type="project" value="TreeGrafter"/>
</dbReference>
<feature type="binding site" evidence="5">
    <location>
        <position position="68"/>
    </location>
    <ligand>
        <name>a divalent metal cation</name>
        <dbReference type="ChEBI" id="CHEBI:60240"/>
        <label>1</label>
    </ligand>
</feature>
<evidence type="ECO:0000313" key="6">
    <source>
        <dbReference type="EMBL" id="SHL00671.1"/>
    </source>
</evidence>
<dbReference type="SUPFAM" id="SSF102705">
    <property type="entry name" value="NIF3 (NGG1p interacting factor 3)-like"/>
    <property type="match status" value="1"/>
</dbReference>
<dbReference type="STRING" id="1121393.SAMN02745216_04454"/>
<organism evidence="6 7">
    <name type="scientific">Desulfatibacillum alkenivorans DSM 16219</name>
    <dbReference type="NCBI Taxonomy" id="1121393"/>
    <lineage>
        <taxon>Bacteria</taxon>
        <taxon>Pseudomonadati</taxon>
        <taxon>Thermodesulfobacteriota</taxon>
        <taxon>Desulfobacteria</taxon>
        <taxon>Desulfobacterales</taxon>
        <taxon>Desulfatibacillaceae</taxon>
        <taxon>Desulfatibacillum</taxon>
    </lineage>
</organism>
<dbReference type="Proteomes" id="UP000183994">
    <property type="component" value="Unassembled WGS sequence"/>
</dbReference>
<reference evidence="7" key="1">
    <citation type="submission" date="2016-11" db="EMBL/GenBank/DDBJ databases">
        <authorList>
            <person name="Varghese N."/>
            <person name="Submissions S."/>
        </authorList>
    </citation>
    <scope>NUCLEOTIDE SEQUENCE [LARGE SCALE GENOMIC DNA]</scope>
    <source>
        <strain evidence="7">DSM 16219</strain>
    </source>
</reference>
<dbReference type="Pfam" id="PF01784">
    <property type="entry name" value="DUF34_NIF3"/>
    <property type="match status" value="1"/>
</dbReference>
<evidence type="ECO:0000313" key="7">
    <source>
        <dbReference type="Proteomes" id="UP000183994"/>
    </source>
</evidence>
<gene>
    <name evidence="6" type="ORF">SAMN02745216_04454</name>
</gene>
<accession>A0A1M6X422</accession>
<dbReference type="InterPro" id="IPR002678">
    <property type="entry name" value="DUF34/NIF3"/>
</dbReference>
<name>A0A1M6X422_9BACT</name>
<dbReference type="InterPro" id="IPR036069">
    <property type="entry name" value="DUF34/NIF3_sf"/>
</dbReference>
<comment type="subunit">
    <text evidence="2">Homohexamer.</text>
</comment>
<evidence type="ECO:0000256" key="2">
    <source>
        <dbReference type="ARBA" id="ARBA00011643"/>
    </source>
</evidence>
<dbReference type="RefSeq" id="WP_073478451.1">
    <property type="nucleotide sequence ID" value="NZ_FQZU01000041.1"/>
</dbReference>
<keyword evidence="4 5" id="KW-0479">Metal-binding</keyword>
<proteinExistence type="inferred from homology"/>
<evidence type="ECO:0000256" key="3">
    <source>
        <dbReference type="ARBA" id="ARBA00022112"/>
    </source>
</evidence>
<evidence type="ECO:0000256" key="4">
    <source>
        <dbReference type="ARBA" id="ARBA00022723"/>
    </source>
</evidence>
<protein>
    <recommendedName>
        <fullName evidence="3">GTP cyclohydrolase 1 type 2 homolog</fullName>
    </recommendedName>
</protein>
<keyword evidence="7" id="KW-1185">Reference proteome</keyword>
<evidence type="ECO:0000256" key="5">
    <source>
        <dbReference type="PIRSR" id="PIRSR602678-1"/>
    </source>
</evidence>
<comment type="similarity">
    <text evidence="1">Belongs to the GTP cyclohydrolase I type 2/NIF3 family.</text>
</comment>
<dbReference type="AlphaFoldDB" id="A0A1M6X422"/>
<sequence>MPQARVRDIVEIIENAAPPALAETWDNTGLALGRMDDPVKKVWTALDPLPMVVEAACKNNVDMLFTHHPLLIRPLKSLDLATPMGTIVSMAVRHNLTLYSAHTNLDKTRGGVNDILTRRLGLESEKDLVPGQADQPGLGRVARLPEPGALEDVIARVKERLGLKWVRAVGNKNLKVDAIALCSGSGSSLLPEFFASGAQVYLTGDMGYHHARSVEDAGLACIDVGHFASEHLMVEAMAHFIQEQCDAQGLDVITEPCSLEQDPFAIY</sequence>
<dbReference type="PANTHER" id="PTHR13799">
    <property type="entry name" value="NGG1 INTERACTING FACTOR 3"/>
    <property type="match status" value="1"/>
</dbReference>
<dbReference type="FunFam" id="3.40.1390.30:FF:000001">
    <property type="entry name" value="GTP cyclohydrolase 1 type 2"/>
    <property type="match status" value="1"/>
</dbReference>
<dbReference type="OrthoDB" id="9792792at2"/>
<dbReference type="NCBIfam" id="TIGR00486">
    <property type="entry name" value="YbgI_SA1388"/>
    <property type="match status" value="1"/>
</dbReference>
<feature type="binding site" evidence="5">
    <location>
        <position position="226"/>
    </location>
    <ligand>
        <name>a divalent metal cation</name>
        <dbReference type="ChEBI" id="CHEBI:60240"/>
        <label>1</label>
    </ligand>
</feature>
<dbReference type="Gene3D" id="3.40.1390.30">
    <property type="entry name" value="NIF3 (NGG1p interacting factor 3)-like"/>
    <property type="match status" value="2"/>
</dbReference>
<evidence type="ECO:0000256" key="1">
    <source>
        <dbReference type="ARBA" id="ARBA00006964"/>
    </source>
</evidence>
<dbReference type="EMBL" id="FQZU01000041">
    <property type="protein sequence ID" value="SHL00671.1"/>
    <property type="molecule type" value="Genomic_DNA"/>
</dbReference>